<keyword evidence="2" id="KW-1133">Transmembrane helix</keyword>
<proteinExistence type="predicted"/>
<keyword evidence="2" id="KW-0812">Transmembrane</keyword>
<keyword evidence="2" id="KW-0472">Membrane</keyword>
<keyword evidence="4" id="KW-1185">Reference proteome</keyword>
<evidence type="ECO:0000313" key="3">
    <source>
        <dbReference type="EMBL" id="KAL3656437.1"/>
    </source>
</evidence>
<feature type="transmembrane region" description="Helical" evidence="2">
    <location>
        <begin position="347"/>
        <end position="368"/>
    </location>
</feature>
<evidence type="ECO:0000256" key="2">
    <source>
        <dbReference type="SAM" id="Phobius"/>
    </source>
</evidence>
<dbReference type="AlphaFoldDB" id="A0ABD3ERX6"/>
<dbReference type="EMBL" id="JBIMZQ010000081">
    <property type="protein sequence ID" value="KAL3656437.1"/>
    <property type="molecule type" value="Genomic_DNA"/>
</dbReference>
<gene>
    <name evidence="3" type="ORF">V7S43_018662</name>
</gene>
<comment type="caution">
    <text evidence="3">The sequence shown here is derived from an EMBL/GenBank/DDBJ whole genome shotgun (WGS) entry which is preliminary data.</text>
</comment>
<accession>A0ABD3ERX6</accession>
<name>A0ABD3ERX6_9STRA</name>
<sequence length="405" mass="42563">MVALPLASIRTNLFTPPWSFSRVQHRLRVHRFISSFVRIHSRHTPTAMDVSSQSVSASNSGSDESFLFDDDLLGSSGSDDSASNSYAGSEEYGLYSGSNDYSASNSYFGSEAYDSGFYSGSIDYSSYSGSEEQSSEFNSGSFDYSGSWSGLGLEVVDCTDISIAGDATYCIKNPVCSGDGEKPTGYSCPLKGDVAVCDCRENARSFLNGDCVAALDSVCQRLDSGSWGCIWEDEVVDTTGGTTETTDCTQVTVEGDATFCISGSICSGDGVGDRCPVSGDVAVGDCHDYLASYLGGKCVAPSDAVCKQIDTGAWGCAWRNNDTAASNAIDNTNGTTAGTGNGNGKELIIVVAVAAVVAGVIAGVAVVWSRNKRQHQHQHAEDSGYRMEPLTPPGSTRGNAAFHRV</sequence>
<dbReference type="Proteomes" id="UP001632037">
    <property type="component" value="Unassembled WGS sequence"/>
</dbReference>
<organism evidence="3 4">
    <name type="scientific">Phytophthora oleae</name>
    <dbReference type="NCBI Taxonomy" id="2107226"/>
    <lineage>
        <taxon>Eukaryota</taxon>
        <taxon>Sar</taxon>
        <taxon>Stramenopiles</taxon>
        <taxon>Oomycota</taxon>
        <taxon>Peronosporomycetes</taxon>
        <taxon>Peronosporales</taxon>
        <taxon>Peronosporaceae</taxon>
        <taxon>Phytophthora</taxon>
    </lineage>
</organism>
<evidence type="ECO:0000313" key="4">
    <source>
        <dbReference type="Proteomes" id="UP001632037"/>
    </source>
</evidence>
<protein>
    <submittedName>
        <fullName evidence="3">Uncharacterized protein</fullName>
    </submittedName>
</protein>
<reference evidence="3 4" key="1">
    <citation type="submission" date="2024-09" db="EMBL/GenBank/DDBJ databases">
        <title>Genome sequencing and assembly of Phytophthora oleae, isolate VK10A, causative agent of rot of olive drupes.</title>
        <authorList>
            <person name="Conti Taguali S."/>
            <person name="Riolo M."/>
            <person name="La Spada F."/>
            <person name="Cacciola S.O."/>
            <person name="Dionisio G."/>
        </authorList>
    </citation>
    <scope>NUCLEOTIDE SEQUENCE [LARGE SCALE GENOMIC DNA]</scope>
    <source>
        <strain evidence="3 4">VK10A</strain>
    </source>
</reference>
<evidence type="ECO:0000256" key="1">
    <source>
        <dbReference type="SAM" id="MobiDB-lite"/>
    </source>
</evidence>
<feature type="region of interest" description="Disordered" evidence="1">
    <location>
        <begin position="375"/>
        <end position="405"/>
    </location>
</feature>